<evidence type="ECO:0000256" key="2">
    <source>
        <dbReference type="ARBA" id="ARBA00008263"/>
    </source>
</evidence>
<dbReference type="PANTHER" id="PTHR43493">
    <property type="entry name" value="DNA GYRASE/TOPOISOMERASE SUBUNIT A"/>
    <property type="match status" value="1"/>
</dbReference>
<reference evidence="10" key="1">
    <citation type="submission" date="2024-05" db="EMBL/GenBank/DDBJ databases">
        <title>Draft Genome Sequences of Flagellimonas sp. MMG031 and Marinobacter sp. MMG032 Isolated from the dinoflagellate Symbiodinium pilosum.</title>
        <authorList>
            <person name="Shikuma N.J."/>
            <person name="Farrell M.V."/>
        </authorList>
    </citation>
    <scope>NUCLEOTIDE SEQUENCE</scope>
    <source>
        <strain evidence="10">MMG031</strain>
    </source>
</reference>
<proteinExistence type="inferred from homology"/>
<name>A0AAU7MUL0_9FLAO</name>
<dbReference type="KEGG" id="fld:ABNE31_11060"/>
<evidence type="ECO:0000256" key="6">
    <source>
        <dbReference type="PROSITE-ProRule" id="PRU01384"/>
    </source>
</evidence>
<evidence type="ECO:0000256" key="1">
    <source>
        <dbReference type="ARBA" id="ARBA00000185"/>
    </source>
</evidence>
<feature type="compositionally biased region" description="Acidic residues" evidence="8">
    <location>
        <begin position="847"/>
        <end position="861"/>
    </location>
</feature>
<protein>
    <submittedName>
        <fullName evidence="10">DNA gyrase/topoisomerase IV subunit A</fullName>
    </submittedName>
</protein>
<gene>
    <name evidence="10" type="ORF">ABNE31_11060</name>
</gene>
<evidence type="ECO:0000256" key="5">
    <source>
        <dbReference type="ARBA" id="ARBA00023235"/>
    </source>
</evidence>
<accession>A0AAU7MUL0</accession>
<dbReference type="Gene3D" id="3.90.199.10">
    <property type="entry name" value="Topoisomerase II, domain 5"/>
    <property type="match status" value="1"/>
</dbReference>
<keyword evidence="3 6" id="KW-0799">Topoisomerase</keyword>
<evidence type="ECO:0000313" key="10">
    <source>
        <dbReference type="EMBL" id="XBQ22136.1"/>
    </source>
</evidence>
<feature type="domain" description="Topo IIA-type catalytic" evidence="9">
    <location>
        <begin position="46"/>
        <end position="489"/>
    </location>
</feature>
<comment type="similarity">
    <text evidence="2">Belongs to the type II topoisomerase GyrA/ParC subunit family.</text>
</comment>
<feature type="region of interest" description="Disordered" evidence="8">
    <location>
        <begin position="836"/>
        <end position="875"/>
    </location>
</feature>
<dbReference type="InterPro" id="IPR013760">
    <property type="entry name" value="Topo_IIA-like_dom_sf"/>
</dbReference>
<evidence type="ECO:0000256" key="8">
    <source>
        <dbReference type="SAM" id="MobiDB-lite"/>
    </source>
</evidence>
<dbReference type="InterPro" id="IPR002205">
    <property type="entry name" value="Topo_IIA_dom_A"/>
</dbReference>
<dbReference type="PROSITE" id="PS52040">
    <property type="entry name" value="TOPO_IIA"/>
    <property type="match status" value="1"/>
</dbReference>
<evidence type="ECO:0000256" key="3">
    <source>
        <dbReference type="ARBA" id="ARBA00023029"/>
    </source>
</evidence>
<keyword evidence="5 6" id="KW-0413">Isomerase</keyword>
<dbReference type="Pfam" id="PF00521">
    <property type="entry name" value="DNA_topoisoIV"/>
    <property type="match status" value="1"/>
</dbReference>
<dbReference type="Gene3D" id="3.30.1360.40">
    <property type="match status" value="1"/>
</dbReference>
<dbReference type="Gene3D" id="1.10.268.10">
    <property type="entry name" value="Topoisomerase, domain 3"/>
    <property type="match status" value="1"/>
</dbReference>
<dbReference type="SMART" id="SM00434">
    <property type="entry name" value="TOP4c"/>
    <property type="match status" value="1"/>
</dbReference>
<dbReference type="NCBIfam" id="NF007209">
    <property type="entry name" value="PRK09631.1"/>
    <property type="match status" value="1"/>
</dbReference>
<dbReference type="GO" id="GO:0009330">
    <property type="term" value="C:DNA topoisomerase type II (double strand cut, ATP-hydrolyzing) complex"/>
    <property type="evidence" value="ECO:0007669"/>
    <property type="project" value="TreeGrafter"/>
</dbReference>
<evidence type="ECO:0000256" key="7">
    <source>
        <dbReference type="SAM" id="Coils"/>
    </source>
</evidence>
<keyword evidence="4 6" id="KW-0238">DNA-binding</keyword>
<dbReference type="InterPro" id="IPR050220">
    <property type="entry name" value="Type_II_DNA_Topoisomerases"/>
</dbReference>
<dbReference type="GO" id="GO:0003677">
    <property type="term" value="F:DNA binding"/>
    <property type="evidence" value="ECO:0007669"/>
    <property type="project" value="UniProtKB-UniRule"/>
</dbReference>
<dbReference type="RefSeq" id="WP_349351166.1">
    <property type="nucleotide sequence ID" value="NZ_CP157804.1"/>
</dbReference>
<dbReference type="GO" id="GO:0003918">
    <property type="term" value="F:DNA topoisomerase type II (double strand cut, ATP-hydrolyzing) activity"/>
    <property type="evidence" value="ECO:0007669"/>
    <property type="project" value="UniProtKB-EC"/>
</dbReference>
<evidence type="ECO:0000259" key="9">
    <source>
        <dbReference type="PROSITE" id="PS52040"/>
    </source>
</evidence>
<sequence length="875" mass="99606">MEENEELNDESLENQDESQDSLVKVTGMYKDWFLDYASYVILERAVPAIEDGFKPVQRRIMHALKELDDGRYNKVANVVGHTMQYHPHGDASIADAMVQLGQKDLLIDTQGNWGNILTGDGAAASRYIEARLSKFALEVVYSPKITEWQLSYDGRKKEPVHLPVKFPLLLAQGAEGIAVGLSTKILPHNFNELIDASIKHLKGKRFTLVPDFPTAGIIDVTNYNDGMRGGKIRVRAKISTLDKNTLVINEIPYGTNTSSLIDSILKANDKGKIKIKRIEDNTAAEVEILVHLPNGISPDKTIDALYAFTACESSISPLGCVIEDNKPLFIGVKEMLERSTDNTVELLKAELEIQLGELEEQWHFASLERIFIENRIYRDIEEEETWEGVIAAIDKGLKPHISHLKREVTKDDIVRLTEIRIKRISKFDLEKAQQLIDSLEERIAETKHHLEHLVEYAIAYFKELKKKYGEGRERKSEIKIFDDIEATKVVIRNTKLYVNREEGFIGTSLKRDEYVTDCSDIDDIIVFTQKGEMMVTKVDSKVFVGKNIIHVAVFKKKDKRTTYNMIYKSMKGGPSYVKRFNVTSMTRDKIYELAGDKASSEVLYFSANPNGEAEVVTIMLRQSGSIKKLKWDLDFSDVLIKGRSSKGNLVTKYAVKRIELKEKGVSTLKPRKIWFDDVVNRLNVDGRGELLGEFKGDDLLLVVDQKGIVKTIPPDLLTRFSDDMIVLEKWNPDKPISVVHYVGDKERFYLKRFLIENPNKEEVVIDEDPKSYLELVSTDWRPMLEVEFIKPRGKDPKPNLEVNVEEFIAVKGIKAIGNQLTPEKVKSINVLSPLPYEEPEETRTEDIEVVDEEQIDNDDTDIETKNDGSDQTTLF</sequence>
<feature type="active site" description="O-(5'-phospho-DNA)-tyrosine intermediate" evidence="6">
    <location>
        <position position="127"/>
    </location>
</feature>
<dbReference type="GO" id="GO:0006265">
    <property type="term" value="P:DNA topological change"/>
    <property type="evidence" value="ECO:0007669"/>
    <property type="project" value="UniProtKB-UniRule"/>
</dbReference>
<keyword evidence="7" id="KW-0175">Coiled coil</keyword>
<dbReference type="InterPro" id="IPR013758">
    <property type="entry name" value="Topo_IIA_A/C_ab"/>
</dbReference>
<evidence type="ECO:0000256" key="4">
    <source>
        <dbReference type="ARBA" id="ARBA00023125"/>
    </source>
</evidence>
<organism evidence="10">
    <name type="scientific">Flagellimonas sp. MMG031</name>
    <dbReference type="NCBI Taxonomy" id="3158549"/>
    <lineage>
        <taxon>Bacteria</taxon>
        <taxon>Pseudomonadati</taxon>
        <taxon>Bacteroidota</taxon>
        <taxon>Flavobacteriia</taxon>
        <taxon>Flavobacteriales</taxon>
        <taxon>Flavobacteriaceae</taxon>
        <taxon>Flagellimonas</taxon>
    </lineage>
</organism>
<dbReference type="NCBIfam" id="NF009397">
    <property type="entry name" value="PRK12758.1"/>
    <property type="match status" value="1"/>
</dbReference>
<dbReference type="GO" id="GO:0005524">
    <property type="term" value="F:ATP binding"/>
    <property type="evidence" value="ECO:0007669"/>
    <property type="project" value="InterPro"/>
</dbReference>
<dbReference type="EMBL" id="CP157804">
    <property type="protein sequence ID" value="XBQ22136.1"/>
    <property type="molecule type" value="Genomic_DNA"/>
</dbReference>
<dbReference type="PANTHER" id="PTHR43493:SF5">
    <property type="entry name" value="DNA GYRASE SUBUNIT A, CHLOROPLASTIC_MITOCHONDRIAL"/>
    <property type="match status" value="1"/>
</dbReference>
<dbReference type="SUPFAM" id="SSF56719">
    <property type="entry name" value="Type II DNA topoisomerase"/>
    <property type="match status" value="1"/>
</dbReference>
<dbReference type="GO" id="GO:0005737">
    <property type="term" value="C:cytoplasm"/>
    <property type="evidence" value="ECO:0007669"/>
    <property type="project" value="TreeGrafter"/>
</dbReference>
<comment type="catalytic activity">
    <reaction evidence="1 6">
        <text>ATP-dependent breakage, passage and rejoining of double-stranded DNA.</text>
        <dbReference type="EC" id="5.6.2.2"/>
    </reaction>
</comment>
<dbReference type="InterPro" id="IPR013757">
    <property type="entry name" value="Topo_IIA_A_a_sf"/>
</dbReference>
<dbReference type="AlphaFoldDB" id="A0AAU7MUL0"/>
<feature type="coiled-coil region" evidence="7">
    <location>
        <begin position="422"/>
        <end position="449"/>
    </location>
</feature>